<protein>
    <submittedName>
        <fullName evidence="1">Uncharacterized protein</fullName>
    </submittedName>
</protein>
<reference evidence="1 2" key="1">
    <citation type="journal article" date="2011" name="J. Bacteriol.">
        <title>Complete genome sequence of Amycolicicoccus subflavus DQS3-9A1T, an actinomycete isolated from crude oil-polluted soil.</title>
        <authorList>
            <person name="Cai M."/>
            <person name="Chen W.M."/>
            <person name="Nie Y."/>
            <person name="Chi C.Q."/>
            <person name="Wang Y.N."/>
            <person name="Tang Y.Q."/>
            <person name="Li G.Y."/>
            <person name="Wu X.L."/>
        </authorList>
    </citation>
    <scope>NUCLEOTIDE SEQUENCE [LARGE SCALE GENOMIC DNA]</scope>
    <source>
        <strain evidence="2">DSM 45089 / DQS3-9A1</strain>
    </source>
</reference>
<evidence type="ECO:0000313" key="2">
    <source>
        <dbReference type="Proteomes" id="UP000009235"/>
    </source>
</evidence>
<name>F6EGR7_HOYSD</name>
<gene>
    <name evidence="1" type="ordered locus">AS9A_3867</name>
</gene>
<dbReference type="EMBL" id="CP002786">
    <property type="protein sequence ID" value="AEF42305.1"/>
    <property type="molecule type" value="Genomic_DNA"/>
</dbReference>
<dbReference type="KEGG" id="asd:AS9A_3867"/>
<dbReference type="AlphaFoldDB" id="F6EGR7"/>
<keyword evidence="2" id="KW-1185">Reference proteome</keyword>
<dbReference type="Proteomes" id="UP000009235">
    <property type="component" value="Chromosome"/>
</dbReference>
<proteinExistence type="predicted"/>
<organism evidence="1 2">
    <name type="scientific">Hoyosella subflava (strain DSM 45089 / JCM 17490 / NBRC 109087 / DQS3-9A1)</name>
    <name type="common">Amycolicicoccus subflavus</name>
    <dbReference type="NCBI Taxonomy" id="443218"/>
    <lineage>
        <taxon>Bacteria</taxon>
        <taxon>Bacillati</taxon>
        <taxon>Actinomycetota</taxon>
        <taxon>Actinomycetes</taxon>
        <taxon>Mycobacteriales</taxon>
        <taxon>Hoyosellaceae</taxon>
        <taxon>Hoyosella</taxon>
    </lineage>
</organism>
<sequence>MSQQTLAELSVPTAAELAAARETAEARRAFEPTLEKWGFTR</sequence>
<accession>F6EGR7</accession>
<dbReference type="STRING" id="443218.AS9A_3867"/>
<dbReference type="HOGENOM" id="CLU_3264771_0_0_11"/>
<evidence type="ECO:0000313" key="1">
    <source>
        <dbReference type="EMBL" id="AEF42305.1"/>
    </source>
</evidence>